<dbReference type="NCBIfam" id="NF004780">
    <property type="entry name" value="PRK06126.1"/>
    <property type="match status" value="1"/>
</dbReference>
<dbReference type="PRINTS" id="PR00420">
    <property type="entry name" value="RNGMNOXGNASE"/>
</dbReference>
<dbReference type="PATRIC" id="fig|1114964.3.peg.2588"/>
<protein>
    <recommendedName>
        <fullName evidence="4">FAD-binding domain-containing protein</fullName>
    </recommendedName>
</protein>
<comment type="caution">
    <text evidence="5">The sequence shown here is derived from an EMBL/GenBank/DDBJ whole genome shotgun (WGS) entry which is preliminary data.</text>
</comment>
<dbReference type="InterPro" id="IPR002938">
    <property type="entry name" value="FAD-bd"/>
</dbReference>
<evidence type="ECO:0000256" key="3">
    <source>
        <dbReference type="ARBA" id="ARBA00022827"/>
    </source>
</evidence>
<dbReference type="Proteomes" id="UP000015524">
    <property type="component" value="Unassembled WGS sequence"/>
</dbReference>
<name>T0GIF1_9SPHN</name>
<feature type="domain" description="FAD-binding" evidence="4">
    <location>
        <begin position="10"/>
        <end position="360"/>
    </location>
</feature>
<evidence type="ECO:0000313" key="5">
    <source>
        <dbReference type="EMBL" id="EQB00497.1"/>
    </source>
</evidence>
<evidence type="ECO:0000259" key="4">
    <source>
        <dbReference type="Pfam" id="PF01494"/>
    </source>
</evidence>
<gene>
    <name evidence="5" type="ORF">L485_13230</name>
</gene>
<comment type="cofactor">
    <cofactor evidence="1">
        <name>FAD</name>
        <dbReference type="ChEBI" id="CHEBI:57692"/>
    </cofactor>
</comment>
<dbReference type="Gene3D" id="3.50.50.60">
    <property type="entry name" value="FAD/NAD(P)-binding domain"/>
    <property type="match status" value="1"/>
</dbReference>
<dbReference type="EMBL" id="ATIB01000069">
    <property type="protein sequence ID" value="EQB00497.1"/>
    <property type="molecule type" value="Genomic_DNA"/>
</dbReference>
<reference evidence="5 6" key="1">
    <citation type="journal article" date="2013" name="Genome Announc.">
        <title>Draft Genome Sequence of a Hexachlorocyclohexane-Degrading Bacterium, Sphingobium baderi Strain LL03T.</title>
        <authorList>
            <person name="Kaur J."/>
            <person name="Verma H."/>
            <person name="Tripathi C."/>
            <person name="Khurana J.P."/>
            <person name="Lal R."/>
        </authorList>
    </citation>
    <scope>NUCLEOTIDE SEQUENCE [LARGE SCALE GENOMIC DNA]</scope>
    <source>
        <strain evidence="5 6">LL03</strain>
    </source>
</reference>
<keyword evidence="2" id="KW-0285">Flavoprotein</keyword>
<keyword evidence="3" id="KW-0274">FAD</keyword>
<sequence>MDNMMTQEFDTPVLIIGGGPVGLATALDLAWRGSRSMLVERDPATAAILLAKANGLHERTMETCRRWGVIDRVVERGFPPEHAGDSVYCTAMTGHFIGRSVIPSANTRPVPPESPEKRQRCAQYEFDPLLADAVKEHGLTDVRYGTEFLSFEQDANGLTSKVKDVATDRIYAIRSRYLVACDGAGSRARRQLEIPFEGRMLDFSLSAMIRIPNLAAHNPIEDGERYILIGPEGAWGIMTSVDGREIWRYTVVGSQEKLDPAHYDIAADIRRALGSDDIEFEILRLIPWRRSQCVAASYHAGRVLLAGDSAHTTSPTGGHGMNTGIADAVDLSWMLDAILKGWGDENLLAAYDIERRPIGVRNSASAAKNYGGWMENSGYADILADGPVGEACRADIGRRLVETLHGEWHSLGIDLGYRYDGSPIIIPDGTPPTPDDTSDYVPTARPGHRAPHAWLADGRSTLDLFGRGFTLLRFGLAADTTVALEQAAAAAGVPLRSVDLAESEVAALYERKLVLVRPDGQVAWRGDLLPADCGMIIDVVRGAAKFVDSPHETALQHAG</sequence>
<evidence type="ECO:0000256" key="2">
    <source>
        <dbReference type="ARBA" id="ARBA00022630"/>
    </source>
</evidence>
<dbReference type="AlphaFoldDB" id="T0GIF1"/>
<dbReference type="InterPro" id="IPR050641">
    <property type="entry name" value="RIFMO-like"/>
</dbReference>
<dbReference type="SUPFAM" id="SSF51905">
    <property type="entry name" value="FAD/NAD(P)-binding domain"/>
    <property type="match status" value="1"/>
</dbReference>
<dbReference type="eggNOG" id="COG0654">
    <property type="taxonomic scope" value="Bacteria"/>
</dbReference>
<keyword evidence="6" id="KW-1185">Reference proteome</keyword>
<dbReference type="GO" id="GO:0071949">
    <property type="term" value="F:FAD binding"/>
    <property type="evidence" value="ECO:0007669"/>
    <property type="project" value="InterPro"/>
</dbReference>
<proteinExistence type="predicted"/>
<accession>T0GIF1</accession>
<dbReference type="Gene3D" id="3.30.9.10">
    <property type="entry name" value="D-Amino Acid Oxidase, subunit A, domain 2"/>
    <property type="match status" value="1"/>
</dbReference>
<organism evidence="5 6">
    <name type="scientific">Sphingobium baderi LL03</name>
    <dbReference type="NCBI Taxonomy" id="1114964"/>
    <lineage>
        <taxon>Bacteria</taxon>
        <taxon>Pseudomonadati</taxon>
        <taxon>Pseudomonadota</taxon>
        <taxon>Alphaproteobacteria</taxon>
        <taxon>Sphingomonadales</taxon>
        <taxon>Sphingomonadaceae</taxon>
        <taxon>Sphingobium</taxon>
    </lineage>
</organism>
<dbReference type="PANTHER" id="PTHR43004">
    <property type="entry name" value="TRK SYSTEM POTASSIUM UPTAKE PROTEIN"/>
    <property type="match status" value="1"/>
</dbReference>
<evidence type="ECO:0000313" key="6">
    <source>
        <dbReference type="Proteomes" id="UP000015524"/>
    </source>
</evidence>
<dbReference type="Pfam" id="PF01494">
    <property type="entry name" value="FAD_binding_3"/>
    <property type="match status" value="1"/>
</dbReference>
<dbReference type="InterPro" id="IPR036188">
    <property type="entry name" value="FAD/NAD-bd_sf"/>
</dbReference>
<dbReference type="Pfam" id="PF21274">
    <property type="entry name" value="Rng_hyd_C"/>
    <property type="match status" value="1"/>
</dbReference>
<evidence type="ECO:0000256" key="1">
    <source>
        <dbReference type="ARBA" id="ARBA00001974"/>
    </source>
</evidence>
<dbReference type="Gene3D" id="3.40.30.120">
    <property type="match status" value="1"/>
</dbReference>
<dbReference type="GO" id="GO:0016709">
    <property type="term" value="F:oxidoreductase activity, acting on paired donors, with incorporation or reduction of molecular oxygen, NAD(P)H as one donor, and incorporation of one atom of oxygen"/>
    <property type="evidence" value="ECO:0007669"/>
    <property type="project" value="UniProtKB-ARBA"/>
</dbReference>
<dbReference type="PANTHER" id="PTHR43004:SF19">
    <property type="entry name" value="BINDING MONOOXYGENASE, PUTATIVE (JCVI)-RELATED"/>
    <property type="match status" value="1"/>
</dbReference>